<feature type="transmembrane region" description="Helical" evidence="6">
    <location>
        <begin position="118"/>
        <end position="139"/>
    </location>
</feature>
<feature type="transmembrane region" description="Helical" evidence="6">
    <location>
        <begin position="187"/>
        <end position="208"/>
    </location>
</feature>
<evidence type="ECO:0000313" key="8">
    <source>
        <dbReference type="EMBL" id="MFM9649034.1"/>
    </source>
</evidence>
<dbReference type="Pfam" id="PF07690">
    <property type="entry name" value="MFS_1"/>
    <property type="match status" value="1"/>
</dbReference>
<protein>
    <submittedName>
        <fullName evidence="8">MFS transporter</fullName>
    </submittedName>
</protein>
<evidence type="ECO:0000259" key="7">
    <source>
        <dbReference type="PROSITE" id="PS50850"/>
    </source>
</evidence>
<feature type="domain" description="Major facilitator superfamily (MFS) profile" evidence="7">
    <location>
        <begin position="1"/>
        <end position="368"/>
    </location>
</feature>
<evidence type="ECO:0000313" key="9">
    <source>
        <dbReference type="Proteomes" id="UP001631993"/>
    </source>
</evidence>
<keyword evidence="4 6" id="KW-0472">Membrane</keyword>
<dbReference type="EMBL" id="JBJVNE010000011">
    <property type="protein sequence ID" value="MFM9649034.1"/>
    <property type="molecule type" value="Genomic_DNA"/>
</dbReference>
<feature type="compositionally biased region" description="Polar residues" evidence="5">
    <location>
        <begin position="384"/>
        <end position="397"/>
    </location>
</feature>
<reference evidence="8 9" key="1">
    <citation type="submission" date="2024-12" db="EMBL/GenBank/DDBJ databases">
        <title>Forecasting of Potato common scab and diversities of Pathogenic streptomyces spp. in china.</title>
        <authorList>
            <person name="Handique U."/>
            <person name="Wu J."/>
        </authorList>
    </citation>
    <scope>NUCLEOTIDE SEQUENCE [LARGE SCALE GENOMIC DNA]</scope>
    <source>
        <strain evidence="8 9">ZRIMU1585</strain>
    </source>
</reference>
<comment type="caution">
    <text evidence="8">The sequence shown here is derived from an EMBL/GenBank/DDBJ whole genome shotgun (WGS) entry which is preliminary data.</text>
</comment>
<dbReference type="SUPFAM" id="SSF103473">
    <property type="entry name" value="MFS general substrate transporter"/>
    <property type="match status" value="1"/>
</dbReference>
<evidence type="ECO:0000256" key="2">
    <source>
        <dbReference type="ARBA" id="ARBA00022692"/>
    </source>
</evidence>
<feature type="transmembrane region" description="Helical" evidence="6">
    <location>
        <begin position="228"/>
        <end position="248"/>
    </location>
</feature>
<name>A0ABW9IMM5_STRGJ</name>
<feature type="transmembrane region" description="Helical" evidence="6">
    <location>
        <begin position="314"/>
        <end position="338"/>
    </location>
</feature>
<proteinExistence type="predicted"/>
<dbReference type="Proteomes" id="UP001631993">
    <property type="component" value="Unassembled WGS sequence"/>
</dbReference>
<evidence type="ECO:0000256" key="6">
    <source>
        <dbReference type="SAM" id="Phobius"/>
    </source>
</evidence>
<feature type="transmembrane region" description="Helical" evidence="6">
    <location>
        <begin position="60"/>
        <end position="79"/>
    </location>
</feature>
<dbReference type="PANTHER" id="PTHR23508:SF10">
    <property type="entry name" value="CARBOXYLIC ACID TRANSPORTER PROTEIN HOMOLOG"/>
    <property type="match status" value="1"/>
</dbReference>
<gene>
    <name evidence="8" type="ORF">ACKI1S_23165</name>
</gene>
<dbReference type="InterPro" id="IPR020846">
    <property type="entry name" value="MFS_dom"/>
</dbReference>
<sequence length="397" mass="41705">MWAQVRAQVRRRVHSVAASWGLVREGDRGPSLELRLSECVWFSVFTALCALATGPLSLGVLRLIAGIGLGAIVPAASALTMEYATPRHRTLAYTLMLSGVPMGGVISALVGIPVLPRFGWQAMFVIALAPALAALPFVWRKLPESVVFLAARGRSGEAKALARRLGVAMPEAVGQSRREGGLFRRGYVRASILFAAATFCGLLAWFGLATWLPGIMRASGYDLGSSLVFLLVLNLGAIAGSVFIAMATDRWGSKLVVVLTYVGMAVALMALFIRLPQGPLLVAIAFAGVGGHGGQILINAYVGKSYPASHRASALGWTLGLGRIGTVVGPTLIGWIVSGQDGRLAFTVFAVTAVAAAVLLLFIPRTPVLEEPELVLQEPGNRNPVGTPTATTKNGSS</sequence>
<accession>A0ABW9IMM5</accession>
<evidence type="ECO:0000256" key="5">
    <source>
        <dbReference type="SAM" id="MobiDB-lite"/>
    </source>
</evidence>
<keyword evidence="2 6" id="KW-0812">Transmembrane</keyword>
<feature type="transmembrane region" description="Helical" evidence="6">
    <location>
        <begin position="91"/>
        <end position="112"/>
    </location>
</feature>
<evidence type="ECO:0000256" key="3">
    <source>
        <dbReference type="ARBA" id="ARBA00022989"/>
    </source>
</evidence>
<feature type="transmembrane region" description="Helical" evidence="6">
    <location>
        <begin position="281"/>
        <end position="302"/>
    </location>
</feature>
<keyword evidence="9" id="KW-1185">Reference proteome</keyword>
<dbReference type="Gene3D" id="1.20.1250.20">
    <property type="entry name" value="MFS general substrate transporter like domains"/>
    <property type="match status" value="1"/>
</dbReference>
<dbReference type="InterPro" id="IPR005828">
    <property type="entry name" value="MFS_sugar_transport-like"/>
</dbReference>
<dbReference type="Pfam" id="PF00083">
    <property type="entry name" value="Sugar_tr"/>
    <property type="match status" value="1"/>
</dbReference>
<feature type="transmembrane region" description="Helical" evidence="6">
    <location>
        <begin position="344"/>
        <end position="363"/>
    </location>
</feature>
<feature type="transmembrane region" description="Helical" evidence="6">
    <location>
        <begin position="255"/>
        <end position="275"/>
    </location>
</feature>
<organism evidence="8 9">
    <name type="scientific">Streptomyces galilaeus</name>
    <dbReference type="NCBI Taxonomy" id="33899"/>
    <lineage>
        <taxon>Bacteria</taxon>
        <taxon>Bacillati</taxon>
        <taxon>Actinomycetota</taxon>
        <taxon>Actinomycetes</taxon>
        <taxon>Kitasatosporales</taxon>
        <taxon>Streptomycetaceae</taxon>
        <taxon>Streptomyces</taxon>
    </lineage>
</organism>
<dbReference type="InterPro" id="IPR011701">
    <property type="entry name" value="MFS"/>
</dbReference>
<dbReference type="PANTHER" id="PTHR23508">
    <property type="entry name" value="CARBOXYLIC ACID TRANSPORTER PROTEIN HOMOLOG"/>
    <property type="match status" value="1"/>
</dbReference>
<feature type="transmembrane region" description="Helical" evidence="6">
    <location>
        <begin position="34"/>
        <end position="54"/>
    </location>
</feature>
<comment type="subcellular location">
    <subcellularLocation>
        <location evidence="1">Cell membrane</location>
        <topology evidence="1">Multi-pass membrane protein</topology>
    </subcellularLocation>
</comment>
<feature type="region of interest" description="Disordered" evidence="5">
    <location>
        <begin position="374"/>
        <end position="397"/>
    </location>
</feature>
<evidence type="ECO:0000256" key="4">
    <source>
        <dbReference type="ARBA" id="ARBA00023136"/>
    </source>
</evidence>
<keyword evidence="3 6" id="KW-1133">Transmembrane helix</keyword>
<dbReference type="RefSeq" id="WP_392653847.1">
    <property type="nucleotide sequence ID" value="NZ_JBJVMZ010000003.1"/>
</dbReference>
<dbReference type="PROSITE" id="PS50850">
    <property type="entry name" value="MFS"/>
    <property type="match status" value="1"/>
</dbReference>
<dbReference type="InterPro" id="IPR005829">
    <property type="entry name" value="Sugar_transporter_CS"/>
</dbReference>
<dbReference type="InterPro" id="IPR036259">
    <property type="entry name" value="MFS_trans_sf"/>
</dbReference>
<evidence type="ECO:0000256" key="1">
    <source>
        <dbReference type="ARBA" id="ARBA00004651"/>
    </source>
</evidence>
<dbReference type="PROSITE" id="PS00217">
    <property type="entry name" value="SUGAR_TRANSPORT_2"/>
    <property type="match status" value="1"/>
</dbReference>